<sequence length="68" mass="7383">MKNLVTSDNQTWQPYHSGTALAVFPAELSSSVDLPLFADNLTQSDLEAVVESCIKRTKTTIGKDKAAE</sequence>
<protein>
    <submittedName>
        <fullName evidence="1">Uncharacterized protein</fullName>
    </submittedName>
</protein>
<organism evidence="1 2">
    <name type="scientific">Portunus trituberculatus</name>
    <name type="common">Swimming crab</name>
    <name type="synonym">Neptunus trituberculatus</name>
    <dbReference type="NCBI Taxonomy" id="210409"/>
    <lineage>
        <taxon>Eukaryota</taxon>
        <taxon>Metazoa</taxon>
        <taxon>Ecdysozoa</taxon>
        <taxon>Arthropoda</taxon>
        <taxon>Crustacea</taxon>
        <taxon>Multicrustacea</taxon>
        <taxon>Malacostraca</taxon>
        <taxon>Eumalacostraca</taxon>
        <taxon>Eucarida</taxon>
        <taxon>Decapoda</taxon>
        <taxon>Pleocyemata</taxon>
        <taxon>Brachyura</taxon>
        <taxon>Eubrachyura</taxon>
        <taxon>Portunoidea</taxon>
        <taxon>Portunidae</taxon>
        <taxon>Portuninae</taxon>
        <taxon>Portunus</taxon>
    </lineage>
</organism>
<evidence type="ECO:0000313" key="1">
    <source>
        <dbReference type="EMBL" id="MPC48474.1"/>
    </source>
</evidence>
<keyword evidence="2" id="KW-1185">Reference proteome</keyword>
<proteinExistence type="predicted"/>
<gene>
    <name evidence="1" type="ORF">E2C01_042247</name>
</gene>
<evidence type="ECO:0000313" key="2">
    <source>
        <dbReference type="Proteomes" id="UP000324222"/>
    </source>
</evidence>
<reference evidence="1 2" key="1">
    <citation type="submission" date="2019-05" db="EMBL/GenBank/DDBJ databases">
        <title>Another draft genome of Portunus trituberculatus and its Hox gene families provides insights of decapod evolution.</title>
        <authorList>
            <person name="Jeong J.-H."/>
            <person name="Song I."/>
            <person name="Kim S."/>
            <person name="Choi T."/>
            <person name="Kim D."/>
            <person name="Ryu S."/>
            <person name="Kim W."/>
        </authorList>
    </citation>
    <scope>NUCLEOTIDE SEQUENCE [LARGE SCALE GENOMIC DNA]</scope>
    <source>
        <tissue evidence="1">Muscle</tissue>
    </source>
</reference>
<comment type="caution">
    <text evidence="1">The sequence shown here is derived from an EMBL/GenBank/DDBJ whole genome shotgun (WGS) entry which is preliminary data.</text>
</comment>
<accession>A0A5B7FVZ0</accession>
<dbReference type="Proteomes" id="UP000324222">
    <property type="component" value="Unassembled WGS sequence"/>
</dbReference>
<dbReference type="EMBL" id="VSRR010008300">
    <property type="protein sequence ID" value="MPC48474.1"/>
    <property type="molecule type" value="Genomic_DNA"/>
</dbReference>
<dbReference type="AlphaFoldDB" id="A0A5B7FVZ0"/>
<name>A0A5B7FVZ0_PORTR</name>